<evidence type="ECO:0000313" key="10">
    <source>
        <dbReference type="EMBL" id="PLW41477.1"/>
    </source>
</evidence>
<evidence type="ECO:0000256" key="3">
    <source>
        <dbReference type="ARBA" id="ARBA00022989"/>
    </source>
</evidence>
<evidence type="ECO:0000256" key="1">
    <source>
        <dbReference type="ARBA" id="ARBA00004141"/>
    </source>
</evidence>
<evidence type="ECO:0008006" key="12">
    <source>
        <dbReference type="Google" id="ProtNLM"/>
    </source>
</evidence>
<evidence type="ECO:0000256" key="4">
    <source>
        <dbReference type="ARBA" id="ARBA00023136"/>
    </source>
</evidence>
<feature type="compositionally biased region" description="Basic and acidic residues" evidence="6">
    <location>
        <begin position="85"/>
        <end position="104"/>
    </location>
</feature>
<proteinExistence type="inferred from homology"/>
<comment type="subcellular location">
    <subcellularLocation>
        <location evidence="1">Membrane</location>
        <topology evidence="1">Multi-pass membrane protein</topology>
    </subcellularLocation>
</comment>
<dbReference type="PANTHER" id="PTHR31082:SF4">
    <property type="entry name" value="PHEROMONE-REGULATED MEMBRANE PROTEIN 10"/>
    <property type="match status" value="1"/>
</dbReference>
<feature type="transmembrane region" description="Helical" evidence="7">
    <location>
        <begin position="740"/>
        <end position="758"/>
    </location>
</feature>
<evidence type="ECO:0000259" key="9">
    <source>
        <dbReference type="Pfam" id="PF12821"/>
    </source>
</evidence>
<dbReference type="Pfam" id="PF12821">
    <property type="entry name" value="ThrE_2"/>
    <property type="match status" value="1"/>
</dbReference>
<feature type="transmembrane region" description="Helical" evidence="7">
    <location>
        <begin position="764"/>
        <end position="781"/>
    </location>
</feature>
<dbReference type="InterPro" id="IPR051361">
    <property type="entry name" value="ThrE/Ser_Exporter"/>
</dbReference>
<organism evidence="10 11">
    <name type="scientific">Puccinia coronata f. sp. avenae</name>
    <dbReference type="NCBI Taxonomy" id="200324"/>
    <lineage>
        <taxon>Eukaryota</taxon>
        <taxon>Fungi</taxon>
        <taxon>Dikarya</taxon>
        <taxon>Basidiomycota</taxon>
        <taxon>Pucciniomycotina</taxon>
        <taxon>Pucciniomycetes</taxon>
        <taxon>Pucciniales</taxon>
        <taxon>Pucciniaceae</taxon>
        <taxon>Puccinia</taxon>
    </lineage>
</organism>
<evidence type="ECO:0000256" key="7">
    <source>
        <dbReference type="SAM" id="Phobius"/>
    </source>
</evidence>
<feature type="transmembrane region" description="Helical" evidence="7">
    <location>
        <begin position="793"/>
        <end position="814"/>
    </location>
</feature>
<feature type="transmembrane region" description="Helical" evidence="7">
    <location>
        <begin position="547"/>
        <end position="568"/>
    </location>
</feature>
<keyword evidence="4 7" id="KW-0472">Membrane</keyword>
<name>A0A2N5UV04_9BASI</name>
<evidence type="ECO:0000259" key="8">
    <source>
        <dbReference type="Pfam" id="PF06738"/>
    </source>
</evidence>
<sequence>MSANAPKSLVFVRRESSRGRSTSAPSSNHFAIPDIGPSSTSKAIHPHQPCPGPHSLFGVNEDAFQTDHSPCPSSLHESQPPSYPERSHDSHHYCNPEDIRHESHLTSSLAAPPIPISNGMHNSGERLIALHLQDQLEGRRNDTGTNQHLESGYPRLPGHEGGDGPGPGGRGDRRHGTSQPANKPGLHRATTEEVVEREPNRKAADIVGSHIKRRHGKTSEKDKSPPSDHEESDDEFHIVNPPAPSAPKGGVLSHLLELYGHHHARPVERSGSASSATTTLLYEDEKSVALSRHISTDQPGSARMIQRHIPLSFSPWDPAHEKLDHSQPPLKSERHQLKHQLSALAKRNKLKRAHDSDGAWSDATNARSESSVKTFRQVVAGAVQGQIQNRSWMRNRARRARITRHIADILKRQNFILMLAQALMATGAPSHHLESQLSATARVLEIDAQFVHLPSILIATFSDADTRTCETHFVRASGEIDLGQLHRVHHVYKSVVHDHTGVTEGSVALHRILNEGPLYNPWQRVLIAFFCCGTICMLEFDGSFVDGIYSSIFEISLASIISFISRGLSTTRIFCYKSLSSAGVALILPGYEILCSSLDLASRNLIAGSVNMIYAVIYCLFLGFGFAIGSDVYYLLDPKSQQHLAGMQSAAPGYKMWGSFQGMNGTAPGINGLFTLKNDDGSLNGEGPFQQEAVQCYRDPNGQWWRQSANPYWFFLLVPMFSFFQSLWNLQPIWTKQMPVMVVIACVGWFCNFVANQFIFHQSYVVSFLGAFVIGLLGNMYSRIFKGTAFTSMVTGVLFLVPSGIEAAGGLAMTHHSNSGNSYGTNALAIGFRTAQVASGITVGLFFSSFFVYAFGHGKESSHLQEQKKGDDDDDVDKEKVAFKQFSQGAGGGSTQPKNNEHGRSKLIGNLQAAKLFDSSGP</sequence>
<feature type="region of interest" description="Disordered" evidence="6">
    <location>
        <begin position="1"/>
        <end position="250"/>
    </location>
</feature>
<evidence type="ECO:0000313" key="11">
    <source>
        <dbReference type="Proteomes" id="UP000235392"/>
    </source>
</evidence>
<dbReference type="GO" id="GO:0016020">
    <property type="term" value="C:membrane"/>
    <property type="evidence" value="ECO:0007669"/>
    <property type="project" value="UniProtKB-SubCell"/>
</dbReference>
<dbReference type="AlphaFoldDB" id="A0A2N5UV04"/>
<comment type="similarity">
    <text evidence="5">Belongs to the ThrE exporter (TC 2.A.79) family.</text>
</comment>
<feature type="domain" description="Threonine/serine exporter-like N-terminal" evidence="8">
    <location>
        <begin position="415"/>
        <end position="552"/>
    </location>
</feature>
<dbReference type="GO" id="GO:0022857">
    <property type="term" value="F:transmembrane transporter activity"/>
    <property type="evidence" value="ECO:0007669"/>
    <property type="project" value="InterPro"/>
</dbReference>
<dbReference type="InterPro" id="IPR010619">
    <property type="entry name" value="ThrE-like_N"/>
</dbReference>
<feature type="compositionally biased region" description="Basic and acidic residues" evidence="6">
    <location>
        <begin position="217"/>
        <end position="229"/>
    </location>
</feature>
<keyword evidence="2 7" id="KW-0812">Transmembrane</keyword>
<gene>
    <name evidence="10" type="ORF">PCASD_07217</name>
</gene>
<evidence type="ECO:0000256" key="2">
    <source>
        <dbReference type="ARBA" id="ARBA00022692"/>
    </source>
</evidence>
<feature type="transmembrane region" description="Helical" evidence="7">
    <location>
        <begin position="711"/>
        <end position="728"/>
    </location>
</feature>
<feature type="compositionally biased region" description="Basic and acidic residues" evidence="6">
    <location>
        <begin position="189"/>
        <end position="204"/>
    </location>
</feature>
<dbReference type="EMBL" id="PGCI01000089">
    <property type="protein sequence ID" value="PLW41477.1"/>
    <property type="molecule type" value="Genomic_DNA"/>
</dbReference>
<accession>A0A2N5UV04</accession>
<feature type="compositionally biased region" description="Polar residues" evidence="6">
    <location>
        <begin position="66"/>
        <end position="80"/>
    </location>
</feature>
<reference evidence="10 11" key="1">
    <citation type="submission" date="2017-11" db="EMBL/GenBank/DDBJ databases">
        <title>De novo assembly and phasing of dikaryotic genomes from two isolates of Puccinia coronata f. sp. avenae, the causal agent of oat crown rust.</title>
        <authorList>
            <person name="Miller M.E."/>
            <person name="Zhang Y."/>
            <person name="Omidvar V."/>
            <person name="Sperschneider J."/>
            <person name="Schwessinger B."/>
            <person name="Raley C."/>
            <person name="Palmer J.M."/>
            <person name="Garnica D."/>
            <person name="Upadhyaya N."/>
            <person name="Rathjen J."/>
            <person name="Taylor J.M."/>
            <person name="Park R.F."/>
            <person name="Dodds P.N."/>
            <person name="Hirsch C.D."/>
            <person name="Kianian S.F."/>
            <person name="Figueroa M."/>
        </authorList>
    </citation>
    <scope>NUCLEOTIDE SEQUENCE [LARGE SCALE GENOMIC DNA]</scope>
    <source>
        <strain evidence="10">12SD80</strain>
    </source>
</reference>
<dbReference type="InterPro" id="IPR024528">
    <property type="entry name" value="ThrE_2"/>
</dbReference>
<evidence type="ECO:0000256" key="5">
    <source>
        <dbReference type="ARBA" id="ARBA00034125"/>
    </source>
</evidence>
<evidence type="ECO:0000256" key="6">
    <source>
        <dbReference type="SAM" id="MobiDB-lite"/>
    </source>
</evidence>
<keyword evidence="3 7" id="KW-1133">Transmembrane helix</keyword>
<feature type="transmembrane region" description="Helical" evidence="7">
    <location>
        <begin position="834"/>
        <end position="855"/>
    </location>
</feature>
<dbReference type="Proteomes" id="UP000235392">
    <property type="component" value="Unassembled WGS sequence"/>
</dbReference>
<dbReference type="Pfam" id="PF06738">
    <property type="entry name" value="ThrE"/>
    <property type="match status" value="1"/>
</dbReference>
<comment type="caution">
    <text evidence="10">The sequence shown here is derived from an EMBL/GenBank/DDBJ whole genome shotgun (WGS) entry which is preliminary data.</text>
</comment>
<feature type="region of interest" description="Disordered" evidence="6">
    <location>
        <begin position="886"/>
        <end position="906"/>
    </location>
</feature>
<protein>
    <recommendedName>
        <fullName evidence="12">Threonine/serine exporter-like N-terminal domain-containing protein</fullName>
    </recommendedName>
</protein>
<dbReference type="PANTHER" id="PTHR31082">
    <property type="entry name" value="PHEROMONE-REGULATED MEMBRANE PROTEIN 10"/>
    <property type="match status" value="1"/>
</dbReference>
<feature type="domain" description="Threonine/Serine exporter ThrE" evidence="9">
    <location>
        <begin position="735"/>
        <end position="850"/>
    </location>
</feature>
<feature type="transmembrane region" description="Helical" evidence="7">
    <location>
        <begin position="613"/>
        <end position="636"/>
    </location>
</feature>